<sequence length="223" mass="24523">MYYSHFMTKKAMEGGSVMFLIDAVIIGLVAAFLPGPDFVLLVKNSLQYGRRHGIYTALGVSAAVLIQIFIIISGFSIVIQKFPFLLDVIRAAGSSYLIYLGYTAVRGASRPDNKINATASARHFPAKSSFYKGFMCNFFNPNSILFFLSVFSQLVEGSVPMLVNWMYGGVILTLVAGFYTLFAVGISQKTCRTIYIKYSRSIERSLGAVLIGFALTIAYSIFA</sequence>
<keyword evidence="5 6" id="KW-0472">Membrane</keyword>
<accession>A0A2T4U372</accession>
<evidence type="ECO:0000256" key="4">
    <source>
        <dbReference type="ARBA" id="ARBA00022989"/>
    </source>
</evidence>
<organism evidence="7 8">
    <name type="scientific">Alkalicoccus saliphilus</name>
    <dbReference type="NCBI Taxonomy" id="200989"/>
    <lineage>
        <taxon>Bacteria</taxon>
        <taxon>Bacillati</taxon>
        <taxon>Bacillota</taxon>
        <taxon>Bacilli</taxon>
        <taxon>Bacillales</taxon>
        <taxon>Bacillaceae</taxon>
        <taxon>Alkalicoccus</taxon>
    </lineage>
</organism>
<protein>
    <submittedName>
        <fullName evidence="7">Lysine transporter LysE</fullName>
    </submittedName>
</protein>
<feature type="transmembrane region" description="Helical" evidence="6">
    <location>
        <begin position="164"/>
        <end position="184"/>
    </location>
</feature>
<keyword evidence="4 6" id="KW-1133">Transmembrane helix</keyword>
<dbReference type="InterPro" id="IPR001123">
    <property type="entry name" value="LeuE-type"/>
</dbReference>
<evidence type="ECO:0000313" key="7">
    <source>
        <dbReference type="EMBL" id="PTL37850.1"/>
    </source>
</evidence>
<dbReference type="Proteomes" id="UP000240509">
    <property type="component" value="Unassembled WGS sequence"/>
</dbReference>
<keyword evidence="8" id="KW-1185">Reference proteome</keyword>
<dbReference type="PANTHER" id="PTHR30086">
    <property type="entry name" value="ARGININE EXPORTER PROTEIN ARGO"/>
    <property type="match status" value="1"/>
</dbReference>
<dbReference type="AlphaFoldDB" id="A0A2T4U372"/>
<evidence type="ECO:0000256" key="1">
    <source>
        <dbReference type="ARBA" id="ARBA00004651"/>
    </source>
</evidence>
<evidence type="ECO:0000256" key="2">
    <source>
        <dbReference type="ARBA" id="ARBA00022475"/>
    </source>
</evidence>
<reference evidence="7 8" key="1">
    <citation type="submission" date="2018-03" db="EMBL/GenBank/DDBJ databases">
        <title>Alkalicoccus saliphilus sp. nov., isolated from a mineral pool.</title>
        <authorList>
            <person name="Zhao B."/>
        </authorList>
    </citation>
    <scope>NUCLEOTIDE SEQUENCE [LARGE SCALE GENOMIC DNA]</scope>
    <source>
        <strain evidence="7 8">6AG</strain>
    </source>
</reference>
<dbReference type="GO" id="GO:0005886">
    <property type="term" value="C:plasma membrane"/>
    <property type="evidence" value="ECO:0007669"/>
    <property type="project" value="UniProtKB-SubCell"/>
</dbReference>
<feature type="transmembrane region" description="Helical" evidence="6">
    <location>
        <begin position="91"/>
        <end position="109"/>
    </location>
</feature>
<dbReference type="PIRSF" id="PIRSF006324">
    <property type="entry name" value="LeuE"/>
    <property type="match status" value="1"/>
</dbReference>
<evidence type="ECO:0000256" key="6">
    <source>
        <dbReference type="SAM" id="Phobius"/>
    </source>
</evidence>
<evidence type="ECO:0000256" key="5">
    <source>
        <dbReference type="ARBA" id="ARBA00023136"/>
    </source>
</evidence>
<keyword evidence="3 6" id="KW-0812">Transmembrane</keyword>
<proteinExistence type="predicted"/>
<keyword evidence="2" id="KW-1003">Cell membrane</keyword>
<comment type="subcellular location">
    <subcellularLocation>
        <location evidence="1">Cell membrane</location>
        <topology evidence="1">Multi-pass membrane protein</topology>
    </subcellularLocation>
</comment>
<dbReference type="EMBL" id="PZJJ01000031">
    <property type="protein sequence ID" value="PTL37850.1"/>
    <property type="molecule type" value="Genomic_DNA"/>
</dbReference>
<gene>
    <name evidence="7" type="ORF">C6Y45_14335</name>
</gene>
<dbReference type="Pfam" id="PF01810">
    <property type="entry name" value="LysE"/>
    <property type="match status" value="1"/>
</dbReference>
<dbReference type="GO" id="GO:0015171">
    <property type="term" value="F:amino acid transmembrane transporter activity"/>
    <property type="evidence" value="ECO:0007669"/>
    <property type="project" value="TreeGrafter"/>
</dbReference>
<feature type="transmembrane region" description="Helical" evidence="6">
    <location>
        <begin position="54"/>
        <end position="79"/>
    </location>
</feature>
<feature type="transmembrane region" description="Helical" evidence="6">
    <location>
        <begin position="205"/>
        <end position="222"/>
    </location>
</feature>
<comment type="caution">
    <text evidence="7">The sequence shown here is derived from an EMBL/GenBank/DDBJ whole genome shotgun (WGS) entry which is preliminary data.</text>
</comment>
<evidence type="ECO:0000313" key="8">
    <source>
        <dbReference type="Proteomes" id="UP000240509"/>
    </source>
</evidence>
<feature type="transmembrane region" description="Helical" evidence="6">
    <location>
        <begin position="130"/>
        <end position="152"/>
    </location>
</feature>
<name>A0A2T4U372_9BACI</name>
<dbReference type="PANTHER" id="PTHR30086:SF21">
    <property type="entry name" value="TRANSPORT PROTEIN"/>
    <property type="match status" value="1"/>
</dbReference>
<feature type="transmembrane region" description="Helical" evidence="6">
    <location>
        <begin position="20"/>
        <end position="42"/>
    </location>
</feature>
<evidence type="ECO:0000256" key="3">
    <source>
        <dbReference type="ARBA" id="ARBA00022692"/>
    </source>
</evidence>